<organism evidence="17 18">
    <name type="scientific">Salix dunnii</name>
    <dbReference type="NCBI Taxonomy" id="1413687"/>
    <lineage>
        <taxon>Eukaryota</taxon>
        <taxon>Viridiplantae</taxon>
        <taxon>Streptophyta</taxon>
        <taxon>Embryophyta</taxon>
        <taxon>Tracheophyta</taxon>
        <taxon>Spermatophyta</taxon>
        <taxon>Magnoliopsida</taxon>
        <taxon>eudicotyledons</taxon>
        <taxon>Gunneridae</taxon>
        <taxon>Pentapetalae</taxon>
        <taxon>rosids</taxon>
        <taxon>fabids</taxon>
        <taxon>Malpighiales</taxon>
        <taxon>Salicaceae</taxon>
        <taxon>Saliceae</taxon>
        <taxon>Salix</taxon>
    </lineage>
</organism>
<accession>A0A835TIA4</accession>
<dbReference type="Pfam" id="PF03188">
    <property type="entry name" value="Cytochrom_B561"/>
    <property type="match status" value="1"/>
</dbReference>
<dbReference type="SMART" id="SM00665">
    <property type="entry name" value="B561"/>
    <property type="match status" value="1"/>
</dbReference>
<dbReference type="InterPro" id="IPR006593">
    <property type="entry name" value="Cyt_b561/ferric_Rdtase_TM"/>
</dbReference>
<feature type="transmembrane region" description="Helical" evidence="13">
    <location>
        <begin position="574"/>
        <end position="594"/>
    </location>
</feature>
<comment type="function">
    <text evidence="11">May act as a catecholamine-responsive trans-membrane electron transporter.</text>
</comment>
<sequence length="653" mass="70502">MASLPFSALSLVFSLFVLLVSPTHSLTCTSQKFTNSKRYSNCTDLPALSSYLHYTYDSSNSSLSIAFIASPAKPGGWIGWGINPNGTGMDGAQVILALKSSKGAPEVKTFNLVSYSDIREERLSFDVWDLSAETNATSGQFTIFASVKVKQNVSSLNHIWQVGAAVNKGKPGKHEFAAENKNAKATLQLTAAQKTGKTAATTTPAGGSSTSNATPSSSNTTTTGGNSGSFRIKEMNVGFCFAVFPNIQRTILLSTFPFLSKMASSFQISALLLTFCVSISLTVPVRSQTCASQTFKNNNLYTHCLDLPTLSSYLHFTYDAANSTLSVAFFASPSKSDGWISWAINPKVPAMGGAQALVAFKDTKGVMTAKTFNISSSTPYSVVQSKLAFDVWDTRAEEEGGVMRIFAKIKVPPELAEKGTLNQVWQVGSSVDAAKDALAIHAMTPSNLNSKGTLDLNGGKIVSSGGLDSRTKRKNIHGVLNAVSWGMLFPFGIVIARYLRTFPSADPAWFYLHVSAYAIGVAGWATGIKLGSESKGIQFSLHRNIGIALFALATVQIFALFLRPKKDHKYRLYWNIYHHGVGYVILILGILNVFKGLDILQPGDKWRTIYIIVIAVLGGIAALLELITWIVVLRRKSSKSTKPYDGYSGQSRP</sequence>
<feature type="domain" description="Cytochrome b561" evidence="16">
    <location>
        <begin position="437"/>
        <end position="633"/>
    </location>
</feature>
<comment type="caution">
    <text evidence="17">The sequence shown here is derived from an EMBL/GenBank/DDBJ whole genome shotgun (WGS) entry which is preliminary data.</text>
</comment>
<name>A0A835TIA4_9ROSI</name>
<dbReference type="PANTHER" id="PTHR23130:SF195">
    <property type="entry name" value="CYTOCHROME B561 AND DOMON DOMAIN-CONTAINING PROTEIN"/>
    <property type="match status" value="1"/>
</dbReference>
<evidence type="ECO:0000256" key="12">
    <source>
        <dbReference type="SAM" id="MobiDB-lite"/>
    </source>
</evidence>
<gene>
    <name evidence="17" type="ORF">SADUNF_Sadunf02G0197500</name>
</gene>
<keyword evidence="4" id="KW-0408">Iron</keyword>
<dbReference type="PROSITE" id="PS50939">
    <property type="entry name" value="CYTOCHROME_B561"/>
    <property type="match status" value="1"/>
</dbReference>
<feature type="transmembrane region" description="Helical" evidence="13">
    <location>
        <begin position="508"/>
        <end position="525"/>
    </location>
</feature>
<keyword evidence="3" id="KW-0813">Transport</keyword>
<evidence type="ECO:0000256" key="1">
    <source>
        <dbReference type="ARBA" id="ARBA00001970"/>
    </source>
</evidence>
<evidence type="ECO:0000259" key="16">
    <source>
        <dbReference type="PROSITE" id="PS50939"/>
    </source>
</evidence>
<dbReference type="Proteomes" id="UP000657918">
    <property type="component" value="Unassembled WGS sequence"/>
</dbReference>
<feature type="domain" description="DOMON" evidence="15">
    <location>
        <begin position="310"/>
        <end position="428"/>
    </location>
</feature>
<evidence type="ECO:0000256" key="11">
    <source>
        <dbReference type="ARBA" id="ARBA00053871"/>
    </source>
</evidence>
<dbReference type="OrthoDB" id="2419613at2759"/>
<keyword evidence="4" id="KW-0349">Heme</keyword>
<evidence type="ECO:0000313" key="18">
    <source>
        <dbReference type="Proteomes" id="UP000657918"/>
    </source>
</evidence>
<reference evidence="17 18" key="1">
    <citation type="submission" date="2020-10" db="EMBL/GenBank/DDBJ databases">
        <title>Plant Genome Project.</title>
        <authorList>
            <person name="Zhang R.-G."/>
        </authorList>
    </citation>
    <scope>NUCLEOTIDE SEQUENCE [LARGE SCALE GENOMIC DNA]</scope>
    <source>
        <strain evidence="17">FAFU-HL-1</strain>
        <tissue evidence="17">Leaf</tissue>
    </source>
</reference>
<evidence type="ECO:0000256" key="9">
    <source>
        <dbReference type="ARBA" id="ARBA00022989"/>
    </source>
</evidence>
<evidence type="ECO:0000256" key="8">
    <source>
        <dbReference type="ARBA" id="ARBA00022982"/>
    </source>
</evidence>
<dbReference type="FunFam" id="1.20.120.1770:FF:000007">
    <property type="entry name" value="Cytochrome b561 and DOMON domain-containing protein"/>
    <property type="match status" value="1"/>
</dbReference>
<evidence type="ECO:0000256" key="2">
    <source>
        <dbReference type="ARBA" id="ARBA00004141"/>
    </source>
</evidence>
<dbReference type="EMBL" id="JADGMS010000002">
    <property type="protein sequence ID" value="KAF9688441.1"/>
    <property type="molecule type" value="Genomic_DNA"/>
</dbReference>
<keyword evidence="10 13" id="KW-0472">Membrane</keyword>
<evidence type="ECO:0000256" key="6">
    <source>
        <dbReference type="ARBA" id="ARBA00022723"/>
    </source>
</evidence>
<feature type="signal peptide" evidence="14">
    <location>
        <begin position="1"/>
        <end position="25"/>
    </location>
</feature>
<feature type="region of interest" description="Disordered" evidence="12">
    <location>
        <begin position="196"/>
        <end position="227"/>
    </location>
</feature>
<feature type="domain" description="DOMON" evidence="15">
    <location>
        <begin position="48"/>
        <end position="163"/>
    </location>
</feature>
<keyword evidence="9 13" id="KW-1133">Transmembrane helix</keyword>
<comment type="subcellular location">
    <subcellularLocation>
        <location evidence="2">Membrane</location>
        <topology evidence="2">Multi-pass membrane protein</topology>
    </subcellularLocation>
</comment>
<dbReference type="AlphaFoldDB" id="A0A835TIA4"/>
<dbReference type="GO" id="GO:0046872">
    <property type="term" value="F:metal ion binding"/>
    <property type="evidence" value="ECO:0007669"/>
    <property type="project" value="UniProtKB-KW"/>
</dbReference>
<dbReference type="GO" id="GO:0016020">
    <property type="term" value="C:membrane"/>
    <property type="evidence" value="ECO:0007669"/>
    <property type="project" value="UniProtKB-SubCell"/>
</dbReference>
<evidence type="ECO:0000256" key="10">
    <source>
        <dbReference type="ARBA" id="ARBA00023136"/>
    </source>
</evidence>
<evidence type="ECO:0000256" key="5">
    <source>
        <dbReference type="ARBA" id="ARBA00022692"/>
    </source>
</evidence>
<keyword evidence="7 14" id="KW-0732">Signal</keyword>
<keyword evidence="8" id="KW-0249">Electron transport</keyword>
<evidence type="ECO:0000256" key="3">
    <source>
        <dbReference type="ARBA" id="ARBA00022448"/>
    </source>
</evidence>
<dbReference type="CDD" id="cd09629">
    <property type="entry name" value="DOMON_CIL1_like"/>
    <property type="match status" value="2"/>
</dbReference>
<feature type="chain" id="PRO_5032483544" description="Cytochrome b561 and DOMON domain-containing protein" evidence="14">
    <location>
        <begin position="26"/>
        <end position="653"/>
    </location>
</feature>
<dbReference type="PANTHER" id="PTHR23130">
    <property type="entry name" value="CYTOCHROME B561 AND DOMON DOMAIN-CONTAINING PROTEIN"/>
    <property type="match status" value="1"/>
</dbReference>
<keyword evidence="5 13" id="KW-0812">Transmembrane</keyword>
<dbReference type="InterPro" id="IPR005018">
    <property type="entry name" value="DOMON_domain"/>
</dbReference>
<evidence type="ECO:0000256" key="7">
    <source>
        <dbReference type="ARBA" id="ARBA00022729"/>
    </source>
</evidence>
<comment type="cofactor">
    <cofactor evidence="1">
        <name>heme b</name>
        <dbReference type="ChEBI" id="CHEBI:60344"/>
    </cofactor>
</comment>
<evidence type="ECO:0000256" key="4">
    <source>
        <dbReference type="ARBA" id="ARBA00022617"/>
    </source>
</evidence>
<evidence type="ECO:0008006" key="19">
    <source>
        <dbReference type="Google" id="ProtNLM"/>
    </source>
</evidence>
<protein>
    <recommendedName>
        <fullName evidence="19">Cytochrome b561 and DOMON domain-containing protein</fullName>
    </recommendedName>
</protein>
<dbReference type="Gene3D" id="1.20.120.1770">
    <property type="match status" value="1"/>
</dbReference>
<evidence type="ECO:0000259" key="15">
    <source>
        <dbReference type="PROSITE" id="PS50836"/>
    </source>
</evidence>
<feature type="transmembrane region" description="Helical" evidence="13">
    <location>
        <begin position="478"/>
        <end position="496"/>
    </location>
</feature>
<feature type="transmembrane region" description="Helical" evidence="13">
    <location>
        <begin position="609"/>
        <end position="632"/>
    </location>
</feature>
<evidence type="ECO:0000256" key="14">
    <source>
        <dbReference type="SAM" id="SignalP"/>
    </source>
</evidence>
<dbReference type="InterPro" id="IPR045265">
    <property type="entry name" value="AIR12_DOMON"/>
</dbReference>
<evidence type="ECO:0000313" key="17">
    <source>
        <dbReference type="EMBL" id="KAF9688441.1"/>
    </source>
</evidence>
<dbReference type="PROSITE" id="PS50836">
    <property type="entry name" value="DOMON"/>
    <property type="match status" value="2"/>
</dbReference>
<feature type="compositionally biased region" description="Low complexity" evidence="12">
    <location>
        <begin position="196"/>
        <end position="224"/>
    </location>
</feature>
<dbReference type="Pfam" id="PF04526">
    <property type="entry name" value="DUF568"/>
    <property type="match status" value="2"/>
</dbReference>
<dbReference type="CDD" id="cd08760">
    <property type="entry name" value="Cyt_b561_FRRS1_like"/>
    <property type="match status" value="1"/>
</dbReference>
<feature type="transmembrane region" description="Helical" evidence="13">
    <location>
        <begin position="545"/>
        <end position="562"/>
    </location>
</feature>
<proteinExistence type="predicted"/>
<evidence type="ECO:0000256" key="13">
    <source>
        <dbReference type="SAM" id="Phobius"/>
    </source>
</evidence>
<keyword evidence="6" id="KW-0479">Metal-binding</keyword>
<keyword evidence="18" id="KW-1185">Reference proteome</keyword>